<dbReference type="AlphaFoldDB" id="A0A381Y0A9"/>
<evidence type="ECO:0000313" key="2">
    <source>
        <dbReference type="EMBL" id="SVA70454.1"/>
    </source>
</evidence>
<proteinExistence type="predicted"/>
<keyword evidence="1" id="KW-0472">Membrane</keyword>
<name>A0A381Y0A9_9ZZZZ</name>
<gene>
    <name evidence="2" type="ORF">METZ01_LOCUS123308</name>
</gene>
<accession>A0A381Y0A9</accession>
<organism evidence="2">
    <name type="scientific">marine metagenome</name>
    <dbReference type="NCBI Taxonomy" id="408172"/>
    <lineage>
        <taxon>unclassified sequences</taxon>
        <taxon>metagenomes</taxon>
        <taxon>ecological metagenomes</taxon>
    </lineage>
</organism>
<keyword evidence="1" id="KW-1133">Transmembrane helix</keyword>
<evidence type="ECO:0000256" key="1">
    <source>
        <dbReference type="SAM" id="Phobius"/>
    </source>
</evidence>
<reference evidence="2" key="1">
    <citation type="submission" date="2018-05" db="EMBL/GenBank/DDBJ databases">
        <authorList>
            <person name="Lanie J.A."/>
            <person name="Ng W.-L."/>
            <person name="Kazmierczak K.M."/>
            <person name="Andrzejewski T.M."/>
            <person name="Davidsen T.M."/>
            <person name="Wayne K.J."/>
            <person name="Tettelin H."/>
            <person name="Glass J.I."/>
            <person name="Rusch D."/>
            <person name="Podicherti R."/>
            <person name="Tsui H.-C.T."/>
            <person name="Winkler M.E."/>
        </authorList>
    </citation>
    <scope>NUCLEOTIDE SEQUENCE</scope>
</reference>
<feature type="transmembrane region" description="Helical" evidence="1">
    <location>
        <begin position="38"/>
        <end position="59"/>
    </location>
</feature>
<feature type="transmembrane region" description="Helical" evidence="1">
    <location>
        <begin position="6"/>
        <end position="26"/>
    </location>
</feature>
<dbReference type="EMBL" id="UINC01017036">
    <property type="protein sequence ID" value="SVA70454.1"/>
    <property type="molecule type" value="Genomic_DNA"/>
</dbReference>
<keyword evidence="1" id="KW-0812">Transmembrane</keyword>
<sequence length="68" mass="7913">MSLKSFHIIFICISTLFSIFFGYWCYNEWSQIGGVQYIIYSLISVVFTIGLLIYGKWFLKEISELNAG</sequence>
<protein>
    <submittedName>
        <fullName evidence="2">Uncharacterized protein</fullName>
    </submittedName>
</protein>